<comment type="similarity">
    <text evidence="2">Belongs to the UPF0014 family.</text>
</comment>
<dbReference type="Pfam" id="PF03649">
    <property type="entry name" value="UPF0014"/>
    <property type="match status" value="1"/>
</dbReference>
<evidence type="ECO:0000313" key="8">
    <source>
        <dbReference type="EMBL" id="MBQ0854661.1"/>
    </source>
</evidence>
<dbReference type="GO" id="GO:0005886">
    <property type="term" value="C:plasma membrane"/>
    <property type="evidence" value="ECO:0007669"/>
    <property type="project" value="TreeGrafter"/>
</dbReference>
<feature type="transmembrane region" description="Helical" evidence="7">
    <location>
        <begin position="223"/>
        <end position="249"/>
    </location>
</feature>
<keyword evidence="9" id="KW-1185">Reference proteome</keyword>
<feature type="transmembrane region" description="Helical" evidence="7">
    <location>
        <begin position="129"/>
        <end position="150"/>
    </location>
</feature>
<keyword evidence="5 7" id="KW-0472">Membrane</keyword>
<feature type="transmembrane region" description="Helical" evidence="7">
    <location>
        <begin position="75"/>
        <end position="91"/>
    </location>
</feature>
<dbReference type="PANTHER" id="PTHR30028:SF0">
    <property type="entry name" value="PROTEIN ALUMINUM SENSITIVE 3"/>
    <property type="match status" value="1"/>
</dbReference>
<feature type="transmembrane region" description="Helical" evidence="7">
    <location>
        <begin position="199"/>
        <end position="217"/>
    </location>
</feature>
<dbReference type="PANTHER" id="PTHR30028">
    <property type="entry name" value="UPF0014 INNER MEMBRANE PROTEIN YBBM-RELATED"/>
    <property type="match status" value="1"/>
</dbReference>
<dbReference type="AlphaFoldDB" id="A0A940Y7L4"/>
<feature type="transmembrane region" description="Helical" evidence="7">
    <location>
        <begin position="100"/>
        <end position="123"/>
    </location>
</feature>
<name>A0A940Y7L4_9ACTN</name>
<dbReference type="Proteomes" id="UP000677413">
    <property type="component" value="Unassembled WGS sequence"/>
</dbReference>
<evidence type="ECO:0000256" key="2">
    <source>
        <dbReference type="ARBA" id="ARBA00005268"/>
    </source>
</evidence>
<evidence type="ECO:0000313" key="9">
    <source>
        <dbReference type="Proteomes" id="UP000677413"/>
    </source>
</evidence>
<comment type="subcellular location">
    <subcellularLocation>
        <location evidence="1">Membrane</location>
        <topology evidence="1">Multi-pass membrane protein</topology>
    </subcellularLocation>
</comment>
<evidence type="ECO:0000256" key="7">
    <source>
        <dbReference type="SAM" id="Phobius"/>
    </source>
</evidence>
<dbReference type="InterPro" id="IPR005226">
    <property type="entry name" value="UPF0014_fam"/>
</dbReference>
<sequence>MTTASAALLPVNATLAGVLAVLLAAAVAVTALARLAPDQGSARAREVLTAGLRAAVQLAVVSVAIGWVAHSPTGLPAFLLLMYAVAVRTAGRRVTSDGTWWWTAVPIAAGVVPAVVLLLSTGLVEVTGIAMIPVTGILIGGAMTATVLAGRQSLAVLRMRHGEVEAALALGLVERDARVEIARSAASEALVPGLDQTRTVGLVTLPGAFVGMLLGGADPLTAGAVQLFVLVALMAVQAVAVVVTLELIARARITAPSSHEKPPAPRRPRIPWSFVRRRQETTSSDRTRTAESGRMTRDHRSGRPGRAGTSAGRSGTSVQSSWESSVRSEEARHGGGHRNAGGPGRDVARGPRAGRTRPARRPGRTVQPS</sequence>
<accession>A0A940Y7L4</accession>
<feature type="region of interest" description="Disordered" evidence="6">
    <location>
        <begin position="256"/>
        <end position="369"/>
    </location>
</feature>
<organism evidence="8 9">
    <name type="scientific">Streptomyces liliiviolaceus</name>
    <dbReference type="NCBI Taxonomy" id="2823109"/>
    <lineage>
        <taxon>Bacteria</taxon>
        <taxon>Bacillati</taxon>
        <taxon>Actinomycetota</taxon>
        <taxon>Actinomycetes</taxon>
        <taxon>Kitasatosporales</taxon>
        <taxon>Streptomycetaceae</taxon>
        <taxon>Streptomyces</taxon>
    </lineage>
</organism>
<comment type="caution">
    <text evidence="8">The sequence shown here is derived from an EMBL/GenBank/DDBJ whole genome shotgun (WGS) entry which is preliminary data.</text>
</comment>
<feature type="compositionally biased region" description="Basic residues" evidence="6">
    <location>
        <begin position="352"/>
        <end position="363"/>
    </location>
</feature>
<proteinExistence type="inferred from homology"/>
<evidence type="ECO:0000256" key="1">
    <source>
        <dbReference type="ARBA" id="ARBA00004141"/>
    </source>
</evidence>
<keyword evidence="4 7" id="KW-1133">Transmembrane helix</keyword>
<evidence type="ECO:0000256" key="3">
    <source>
        <dbReference type="ARBA" id="ARBA00022692"/>
    </source>
</evidence>
<feature type="compositionally biased region" description="Basic and acidic residues" evidence="6">
    <location>
        <begin position="277"/>
        <end position="301"/>
    </location>
</feature>
<evidence type="ECO:0000256" key="6">
    <source>
        <dbReference type="SAM" id="MobiDB-lite"/>
    </source>
</evidence>
<evidence type="ECO:0000256" key="4">
    <source>
        <dbReference type="ARBA" id="ARBA00022989"/>
    </source>
</evidence>
<feature type="transmembrane region" description="Helical" evidence="7">
    <location>
        <begin position="15"/>
        <end position="35"/>
    </location>
</feature>
<feature type="compositionally biased region" description="Low complexity" evidence="6">
    <location>
        <begin position="314"/>
        <end position="325"/>
    </location>
</feature>
<protein>
    <submittedName>
        <fullName evidence="8">ABC transporter permease</fullName>
    </submittedName>
</protein>
<keyword evidence="3 7" id="KW-0812">Transmembrane</keyword>
<evidence type="ECO:0000256" key="5">
    <source>
        <dbReference type="ARBA" id="ARBA00023136"/>
    </source>
</evidence>
<dbReference type="EMBL" id="JAGPYQ010000002">
    <property type="protein sequence ID" value="MBQ0854661.1"/>
    <property type="molecule type" value="Genomic_DNA"/>
</dbReference>
<reference evidence="8 9" key="1">
    <citation type="submission" date="2021-04" db="EMBL/GenBank/DDBJ databases">
        <authorList>
            <person name="Tang X."/>
            <person name="Zhou X."/>
            <person name="Chen X."/>
            <person name="Cernava T."/>
            <person name="Zhang C."/>
        </authorList>
    </citation>
    <scope>NUCLEOTIDE SEQUENCE [LARGE SCALE GENOMIC DNA]</scope>
    <source>
        <strain evidence="8 9">BH-SS-21</strain>
    </source>
</reference>
<gene>
    <name evidence="8" type="ORF">J8N05_41605</name>
</gene>